<feature type="domain" description="DUF4097" evidence="3">
    <location>
        <begin position="112"/>
        <end position="176"/>
    </location>
</feature>
<dbReference type="InterPro" id="IPR025164">
    <property type="entry name" value="Toastrack_DUF4097"/>
</dbReference>
<evidence type="ECO:0000256" key="2">
    <source>
        <dbReference type="SAM" id="SignalP"/>
    </source>
</evidence>
<feature type="signal peptide" evidence="2">
    <location>
        <begin position="1"/>
        <end position="22"/>
    </location>
</feature>
<keyword evidence="2" id="KW-0732">Signal</keyword>
<keyword evidence="5" id="KW-1185">Reference proteome</keyword>
<dbReference type="RefSeq" id="WP_185002035.1">
    <property type="nucleotide sequence ID" value="NZ_BAAAUI010000016.1"/>
</dbReference>
<proteinExistence type="predicted"/>
<evidence type="ECO:0000259" key="3">
    <source>
        <dbReference type="Pfam" id="PF13349"/>
    </source>
</evidence>
<dbReference type="AlphaFoldDB" id="A0A7W7FRN0"/>
<protein>
    <recommendedName>
        <fullName evidence="3">DUF4097 domain-containing protein</fullName>
    </recommendedName>
</protein>
<feature type="region of interest" description="Disordered" evidence="1">
    <location>
        <begin position="190"/>
        <end position="210"/>
    </location>
</feature>
<evidence type="ECO:0000256" key="1">
    <source>
        <dbReference type="SAM" id="MobiDB-lite"/>
    </source>
</evidence>
<accession>A0A7W7FRN0</accession>
<dbReference type="EMBL" id="JACHMH010000001">
    <property type="protein sequence ID" value="MBB4676176.1"/>
    <property type="molecule type" value="Genomic_DNA"/>
</dbReference>
<dbReference type="Pfam" id="PF13349">
    <property type="entry name" value="DUF4097"/>
    <property type="match status" value="1"/>
</dbReference>
<name>A0A7W7FRN0_9PSEU</name>
<evidence type="ECO:0000313" key="5">
    <source>
        <dbReference type="Proteomes" id="UP000533598"/>
    </source>
</evidence>
<dbReference type="Proteomes" id="UP000533598">
    <property type="component" value="Unassembled WGS sequence"/>
</dbReference>
<gene>
    <name evidence="4" type="ORF">HNR67_002294</name>
</gene>
<comment type="caution">
    <text evidence="4">The sequence shown here is derived from an EMBL/GenBank/DDBJ whole genome shotgun (WGS) entry which is preliminary data.</text>
</comment>
<evidence type="ECO:0000313" key="4">
    <source>
        <dbReference type="EMBL" id="MBB4676176.1"/>
    </source>
</evidence>
<sequence>MKFPAKVVLATTLALLATGCAAVNKVTEEVEHQSSEYGNEIKAVDLENLIGTIKITGGDRLVVKRALTQQTTRRSHAALTPDGDTLRLMGGCSGAAGECDVDWDITLPKDVKVKVANKTGGITLSGVSAPEIDVRTKLGEITVAATGGFDRLSAHSEGGEVTVTVPGDRAYQVTTKVRERLGKADVQVRQGPGPGIAASSDRGGVTVRNA</sequence>
<dbReference type="PROSITE" id="PS51257">
    <property type="entry name" value="PROKAR_LIPOPROTEIN"/>
    <property type="match status" value="1"/>
</dbReference>
<feature type="chain" id="PRO_5038940290" description="DUF4097 domain-containing protein" evidence="2">
    <location>
        <begin position="23"/>
        <end position="210"/>
    </location>
</feature>
<organism evidence="4 5">
    <name type="scientific">Crossiella cryophila</name>
    <dbReference type="NCBI Taxonomy" id="43355"/>
    <lineage>
        <taxon>Bacteria</taxon>
        <taxon>Bacillati</taxon>
        <taxon>Actinomycetota</taxon>
        <taxon>Actinomycetes</taxon>
        <taxon>Pseudonocardiales</taxon>
        <taxon>Pseudonocardiaceae</taxon>
        <taxon>Crossiella</taxon>
    </lineage>
</organism>
<reference evidence="4 5" key="1">
    <citation type="submission" date="2020-08" db="EMBL/GenBank/DDBJ databases">
        <title>Sequencing the genomes of 1000 actinobacteria strains.</title>
        <authorList>
            <person name="Klenk H.-P."/>
        </authorList>
    </citation>
    <scope>NUCLEOTIDE SEQUENCE [LARGE SCALE GENOMIC DNA]</scope>
    <source>
        <strain evidence="4 5">DSM 44230</strain>
    </source>
</reference>